<name>A0ACB8FER6_9SAUR</name>
<sequence>MSLVCNLLVNTLSITKDINMQKPESIVQIIHTHVWKSLHFSIDYANKTLCTHTIFTVKWEKKVLKNDFLKKMCIWIKTKMCLTFYHKKRKSVLLQTGDMKTPFICNQLHKF</sequence>
<keyword evidence="2" id="KW-1185">Reference proteome</keyword>
<accession>A0ACB8FER6</accession>
<proteinExistence type="predicted"/>
<protein>
    <submittedName>
        <fullName evidence="1">Uncharacterized protein</fullName>
    </submittedName>
</protein>
<dbReference type="EMBL" id="CM037622">
    <property type="protein sequence ID" value="KAH8003342.1"/>
    <property type="molecule type" value="Genomic_DNA"/>
</dbReference>
<reference evidence="1" key="1">
    <citation type="submission" date="2021-08" db="EMBL/GenBank/DDBJ databases">
        <title>The first chromosome-level gecko genome reveals the dynamic sex chromosomes of Neotropical dwarf geckos (Sphaerodactylidae: Sphaerodactylus).</title>
        <authorList>
            <person name="Pinto B.J."/>
            <person name="Keating S.E."/>
            <person name="Gamble T."/>
        </authorList>
    </citation>
    <scope>NUCLEOTIDE SEQUENCE</scope>
    <source>
        <strain evidence="1">TG3544</strain>
    </source>
</reference>
<organism evidence="1 2">
    <name type="scientific">Sphaerodactylus townsendi</name>
    <dbReference type="NCBI Taxonomy" id="933632"/>
    <lineage>
        <taxon>Eukaryota</taxon>
        <taxon>Metazoa</taxon>
        <taxon>Chordata</taxon>
        <taxon>Craniata</taxon>
        <taxon>Vertebrata</taxon>
        <taxon>Euteleostomi</taxon>
        <taxon>Lepidosauria</taxon>
        <taxon>Squamata</taxon>
        <taxon>Bifurcata</taxon>
        <taxon>Gekkota</taxon>
        <taxon>Sphaerodactylidae</taxon>
        <taxon>Sphaerodactylus</taxon>
    </lineage>
</organism>
<evidence type="ECO:0000313" key="2">
    <source>
        <dbReference type="Proteomes" id="UP000827872"/>
    </source>
</evidence>
<comment type="caution">
    <text evidence="1">The sequence shown here is derived from an EMBL/GenBank/DDBJ whole genome shotgun (WGS) entry which is preliminary data.</text>
</comment>
<evidence type="ECO:0000313" key="1">
    <source>
        <dbReference type="EMBL" id="KAH8003342.1"/>
    </source>
</evidence>
<dbReference type="Proteomes" id="UP000827872">
    <property type="component" value="Linkage Group LG09"/>
</dbReference>
<gene>
    <name evidence="1" type="ORF">K3G42_017166</name>
</gene>